<sequence length="112" mass="12735">MTTVNRERLNTLKYIQENPQSSTDSEKVCGYIIDDLFNSELVFGYRSNELGRGPEPIYHRLQITTKGREFIEKQGLSIKLSAMIQNPYLVGITCTVIGGLILAFITMRYLAQ</sequence>
<dbReference type="EMBL" id="JAKILB010000013">
    <property type="protein sequence ID" value="MCL1140263.1"/>
    <property type="molecule type" value="Genomic_DNA"/>
</dbReference>
<dbReference type="Proteomes" id="UP001139293">
    <property type="component" value="Unassembled WGS sequence"/>
</dbReference>
<protein>
    <submittedName>
        <fullName evidence="2">Uncharacterized protein</fullName>
    </submittedName>
</protein>
<keyword evidence="1" id="KW-0472">Membrane</keyword>
<evidence type="ECO:0000256" key="1">
    <source>
        <dbReference type="SAM" id="Phobius"/>
    </source>
</evidence>
<accession>A0A9X1ZLT9</accession>
<evidence type="ECO:0000313" key="2">
    <source>
        <dbReference type="EMBL" id="MCL1140263.1"/>
    </source>
</evidence>
<gene>
    <name evidence="2" type="ORF">L2740_17140</name>
</gene>
<keyword evidence="3" id="KW-1185">Reference proteome</keyword>
<dbReference type="RefSeq" id="WP_248951299.1">
    <property type="nucleotide sequence ID" value="NZ_JAKILB010000013.1"/>
</dbReference>
<keyword evidence="1" id="KW-1133">Transmembrane helix</keyword>
<keyword evidence="1" id="KW-0812">Transmembrane</keyword>
<proteinExistence type="predicted"/>
<dbReference type="AlphaFoldDB" id="A0A9X1ZLT9"/>
<reference evidence="2" key="1">
    <citation type="submission" date="2022-01" db="EMBL/GenBank/DDBJ databases">
        <title>Whole genome-based taxonomy of the Shewanellaceae.</title>
        <authorList>
            <person name="Martin-Rodriguez A.J."/>
        </authorList>
    </citation>
    <scope>NUCLEOTIDE SEQUENCE</scope>
    <source>
        <strain evidence="2">KCTC 23973</strain>
    </source>
</reference>
<comment type="caution">
    <text evidence="2">The sequence shown here is derived from an EMBL/GenBank/DDBJ whole genome shotgun (WGS) entry which is preliminary data.</text>
</comment>
<organism evidence="2 3">
    <name type="scientific">Shewanella pneumatophori</name>
    <dbReference type="NCBI Taxonomy" id="314092"/>
    <lineage>
        <taxon>Bacteria</taxon>
        <taxon>Pseudomonadati</taxon>
        <taxon>Pseudomonadota</taxon>
        <taxon>Gammaproteobacteria</taxon>
        <taxon>Alteromonadales</taxon>
        <taxon>Shewanellaceae</taxon>
        <taxon>Shewanella</taxon>
    </lineage>
</organism>
<name>A0A9X1ZLT9_9GAMM</name>
<evidence type="ECO:0000313" key="3">
    <source>
        <dbReference type="Proteomes" id="UP001139293"/>
    </source>
</evidence>
<feature type="transmembrane region" description="Helical" evidence="1">
    <location>
        <begin position="88"/>
        <end position="111"/>
    </location>
</feature>